<evidence type="ECO:0000313" key="1">
    <source>
        <dbReference type="EMBL" id="AFX99074.1"/>
    </source>
</evidence>
<proteinExistence type="predicted"/>
<dbReference type="AlphaFoldDB" id="K7YRB1"/>
<accession>K7YRB1</accession>
<keyword evidence="2" id="KW-1185">Reference proteome</keyword>
<dbReference type="HOGENOM" id="CLU_3286551_0_0_5"/>
<protein>
    <submittedName>
        <fullName evidence="1">Uncharacterized protein</fullName>
    </submittedName>
</protein>
<evidence type="ECO:0000313" key="2">
    <source>
        <dbReference type="Proteomes" id="UP000010077"/>
    </source>
</evidence>
<dbReference type="Proteomes" id="UP000010077">
    <property type="component" value="Chromosome"/>
</dbReference>
<sequence length="40" mass="4936">MFLHKLIKIISVIYEYKNIALIIKFSYLNKRVIYMLFKIN</sequence>
<reference evidence="1 2" key="1">
    <citation type="journal article" date="2012" name="Proc. Natl. Acad. Sci. U.S.A.">
        <title>Genome streamlining and chemical defense in a coral reef symbiosis.</title>
        <authorList>
            <person name="Kwan J.C."/>
            <person name="Donia M.S."/>
            <person name="Han A.W."/>
            <person name="Hirose E."/>
            <person name="Haygood M.G."/>
            <person name="Schmidt E.W."/>
        </authorList>
    </citation>
    <scope>NUCLEOTIDE SEQUENCE [LARGE SCALE GENOMIC DNA]</scope>
    <source>
        <strain evidence="1 2">L2</strain>
    </source>
</reference>
<organism evidence="1 2">
    <name type="scientific">Candidatus Endolissoclinum faulkneri L2</name>
    <dbReference type="NCBI Taxonomy" id="1193729"/>
    <lineage>
        <taxon>Bacteria</taxon>
        <taxon>Pseudomonadati</taxon>
        <taxon>Pseudomonadota</taxon>
        <taxon>Alphaproteobacteria</taxon>
        <taxon>Rhodospirillales</taxon>
        <taxon>Rhodospirillaceae</taxon>
        <taxon>Candidatus Endolissoclinum</taxon>
    </lineage>
</organism>
<gene>
    <name evidence="1" type="ORF">A1OE_890</name>
</gene>
<dbReference type="STRING" id="1193729.A1OE_890"/>
<name>K7YRB1_9PROT</name>
<dbReference type="KEGG" id="thal:A1OE_890"/>
<dbReference type="EMBL" id="CP003539">
    <property type="protein sequence ID" value="AFX99074.1"/>
    <property type="molecule type" value="Genomic_DNA"/>
</dbReference>